<name>A0ABP8WC01_9MICO</name>
<protein>
    <recommendedName>
        <fullName evidence="1">MmyB-like transcription regulator ligand binding domain-containing protein</fullName>
    </recommendedName>
</protein>
<feature type="domain" description="MmyB-like transcription regulator ligand binding" evidence="1">
    <location>
        <begin position="1"/>
        <end position="142"/>
    </location>
</feature>
<reference evidence="3" key="1">
    <citation type="journal article" date="2019" name="Int. J. Syst. Evol. Microbiol.">
        <title>The Global Catalogue of Microorganisms (GCM) 10K type strain sequencing project: providing services to taxonomists for standard genome sequencing and annotation.</title>
        <authorList>
            <consortium name="The Broad Institute Genomics Platform"/>
            <consortium name="The Broad Institute Genome Sequencing Center for Infectious Disease"/>
            <person name="Wu L."/>
            <person name="Ma J."/>
        </authorList>
    </citation>
    <scope>NUCLEOTIDE SEQUENCE [LARGE SCALE GENOMIC DNA]</scope>
    <source>
        <strain evidence="3">JCM 18956</strain>
    </source>
</reference>
<keyword evidence="3" id="KW-1185">Reference proteome</keyword>
<proteinExistence type="predicted"/>
<accession>A0ABP8WC01</accession>
<dbReference type="InterPro" id="IPR041413">
    <property type="entry name" value="MLTR_LBD"/>
</dbReference>
<evidence type="ECO:0000313" key="2">
    <source>
        <dbReference type="EMBL" id="GAA4686408.1"/>
    </source>
</evidence>
<dbReference type="Pfam" id="PF17765">
    <property type="entry name" value="MLTR_LBD"/>
    <property type="match status" value="1"/>
</dbReference>
<sequence length="145" mass="16486">MPVTVHDGRLDLLAANKAASELLGTLLEPGPFGRNVAHLAFTSRRVTEVVGDDGAEQLARVAASELRVAMSRYPDDAYLHAVFRDLADRSEVFREHWDRSEVGTWRSAMKLLHHPEKGWLRFESEMLHDPENDHWIMLYTPHSDA</sequence>
<gene>
    <name evidence="2" type="ORF">GCM10025780_36300</name>
</gene>
<organism evidence="2 3">
    <name type="scientific">Frondihabitans cladoniiphilus</name>
    <dbReference type="NCBI Taxonomy" id="715785"/>
    <lineage>
        <taxon>Bacteria</taxon>
        <taxon>Bacillati</taxon>
        <taxon>Actinomycetota</taxon>
        <taxon>Actinomycetes</taxon>
        <taxon>Micrococcales</taxon>
        <taxon>Microbacteriaceae</taxon>
        <taxon>Frondihabitans</taxon>
    </lineage>
</organism>
<dbReference type="EMBL" id="BAABLM010000012">
    <property type="protein sequence ID" value="GAA4686408.1"/>
    <property type="molecule type" value="Genomic_DNA"/>
</dbReference>
<comment type="caution">
    <text evidence="2">The sequence shown here is derived from an EMBL/GenBank/DDBJ whole genome shotgun (WGS) entry which is preliminary data.</text>
</comment>
<dbReference type="PANTHER" id="PTHR35010:SF2">
    <property type="entry name" value="BLL4672 PROTEIN"/>
    <property type="match status" value="1"/>
</dbReference>
<evidence type="ECO:0000259" key="1">
    <source>
        <dbReference type="Pfam" id="PF17765"/>
    </source>
</evidence>
<dbReference type="PANTHER" id="PTHR35010">
    <property type="entry name" value="BLL4672 PROTEIN-RELATED"/>
    <property type="match status" value="1"/>
</dbReference>
<dbReference type="Proteomes" id="UP001501295">
    <property type="component" value="Unassembled WGS sequence"/>
</dbReference>
<evidence type="ECO:0000313" key="3">
    <source>
        <dbReference type="Proteomes" id="UP001501295"/>
    </source>
</evidence>
<dbReference type="Gene3D" id="3.30.450.180">
    <property type="match status" value="1"/>
</dbReference>